<comment type="similarity">
    <text evidence="2">Belongs to the binding-protein-dependent transport system permease family. FecCD subfamily.</text>
</comment>
<feature type="region of interest" description="Disordered" evidence="8">
    <location>
        <begin position="64"/>
        <end position="160"/>
    </location>
</feature>
<evidence type="ECO:0000256" key="8">
    <source>
        <dbReference type="SAM" id="MobiDB-lite"/>
    </source>
</evidence>
<evidence type="ECO:0000256" key="4">
    <source>
        <dbReference type="ARBA" id="ARBA00022475"/>
    </source>
</evidence>
<organism evidence="9 10">
    <name type="scientific">Streptomyces lichenis</name>
    <dbReference type="NCBI Taxonomy" id="2306967"/>
    <lineage>
        <taxon>Bacteria</taxon>
        <taxon>Bacillati</taxon>
        <taxon>Actinomycetota</taxon>
        <taxon>Actinomycetes</taxon>
        <taxon>Kitasatosporales</taxon>
        <taxon>Streptomycetaceae</taxon>
        <taxon>Streptomyces</taxon>
    </lineage>
</organism>
<name>A0ABT0I455_9ACTN</name>
<evidence type="ECO:0000256" key="6">
    <source>
        <dbReference type="ARBA" id="ARBA00022989"/>
    </source>
</evidence>
<dbReference type="PANTHER" id="PTHR30472">
    <property type="entry name" value="FERRIC ENTEROBACTIN TRANSPORT SYSTEM PERMEASE PROTEIN"/>
    <property type="match status" value="1"/>
</dbReference>
<dbReference type="EMBL" id="JALPTH010000001">
    <property type="protein sequence ID" value="MCK8676111.1"/>
    <property type="molecule type" value="Genomic_DNA"/>
</dbReference>
<feature type="compositionally biased region" description="Basic and acidic residues" evidence="8">
    <location>
        <begin position="145"/>
        <end position="156"/>
    </location>
</feature>
<evidence type="ECO:0000313" key="9">
    <source>
        <dbReference type="EMBL" id="MCK8676111.1"/>
    </source>
</evidence>
<evidence type="ECO:0000256" key="3">
    <source>
        <dbReference type="ARBA" id="ARBA00022448"/>
    </source>
</evidence>
<dbReference type="Pfam" id="PF01032">
    <property type="entry name" value="FecCD"/>
    <property type="match status" value="1"/>
</dbReference>
<keyword evidence="3" id="KW-0813">Transport</keyword>
<dbReference type="SUPFAM" id="SSF81345">
    <property type="entry name" value="ABC transporter involved in vitamin B12 uptake, BtuC"/>
    <property type="match status" value="1"/>
</dbReference>
<keyword evidence="5" id="KW-0812">Transmembrane</keyword>
<dbReference type="PANTHER" id="PTHR30472:SF67">
    <property type="entry name" value="PERMEASE OF ABC TRANSPORTER-RELATED"/>
    <property type="match status" value="1"/>
</dbReference>
<dbReference type="Gene3D" id="1.10.3470.10">
    <property type="entry name" value="ABC transporter involved in vitamin B12 uptake, BtuC"/>
    <property type="match status" value="1"/>
</dbReference>
<evidence type="ECO:0000256" key="7">
    <source>
        <dbReference type="ARBA" id="ARBA00023136"/>
    </source>
</evidence>
<evidence type="ECO:0000256" key="5">
    <source>
        <dbReference type="ARBA" id="ARBA00022692"/>
    </source>
</evidence>
<dbReference type="Proteomes" id="UP001522868">
    <property type="component" value="Unassembled WGS sequence"/>
</dbReference>
<keyword evidence="10" id="KW-1185">Reference proteome</keyword>
<sequence length="173" mass="18229">MPLGTVVKVLADHLTGLGTPAGTMDDQIVWSLRLPRVLLAAAVGAGLAVVGTTLRATVRNPLADPSVLGVSAGAGPCRRSPSGGRGRRRGEDGGRTSRVRKDPSGREPATGRNASSAANIMRNEGRLGSGPAKGGDPSWQTAGREPGRRRGRDRAGRGRRWPVRAWPVSWCWR</sequence>
<evidence type="ECO:0000256" key="1">
    <source>
        <dbReference type="ARBA" id="ARBA00004651"/>
    </source>
</evidence>
<comment type="caution">
    <text evidence="9">The sequence shown here is derived from an EMBL/GenBank/DDBJ whole genome shotgun (WGS) entry which is preliminary data.</text>
</comment>
<evidence type="ECO:0000313" key="10">
    <source>
        <dbReference type="Proteomes" id="UP001522868"/>
    </source>
</evidence>
<keyword evidence="6" id="KW-1133">Transmembrane helix</keyword>
<proteinExistence type="inferred from homology"/>
<feature type="compositionally biased region" description="Basic and acidic residues" evidence="8">
    <location>
        <begin position="89"/>
        <end position="105"/>
    </location>
</feature>
<keyword evidence="4" id="KW-1003">Cell membrane</keyword>
<dbReference type="InterPro" id="IPR037294">
    <property type="entry name" value="ABC_BtuC-like"/>
</dbReference>
<feature type="compositionally biased region" description="Low complexity" evidence="8">
    <location>
        <begin position="73"/>
        <end position="82"/>
    </location>
</feature>
<keyword evidence="7" id="KW-0472">Membrane</keyword>
<dbReference type="InterPro" id="IPR000522">
    <property type="entry name" value="ABC_transptr_permease_BtuC"/>
</dbReference>
<accession>A0ABT0I455</accession>
<comment type="subcellular location">
    <subcellularLocation>
        <location evidence="1">Cell membrane</location>
        <topology evidence="1">Multi-pass membrane protein</topology>
    </subcellularLocation>
</comment>
<reference evidence="9 10" key="1">
    <citation type="submission" date="2022-04" db="EMBL/GenBank/DDBJ databases">
        <title>Streptomyces sp. nov. LCR6-01 isolated from Lichen of Dirinaria sp.</title>
        <authorList>
            <person name="Kanchanasin P."/>
            <person name="Tanasupawat S."/>
            <person name="Phongsopitanun W."/>
        </authorList>
    </citation>
    <scope>NUCLEOTIDE SEQUENCE [LARGE SCALE GENOMIC DNA]</scope>
    <source>
        <strain evidence="9 10">LCR6-01</strain>
    </source>
</reference>
<protein>
    <submittedName>
        <fullName evidence="9">Iron ABC transporter permease</fullName>
    </submittedName>
</protein>
<gene>
    <name evidence="9" type="ORF">M1O15_01505</name>
</gene>
<evidence type="ECO:0000256" key="2">
    <source>
        <dbReference type="ARBA" id="ARBA00007935"/>
    </source>
</evidence>